<protein>
    <submittedName>
        <fullName evidence="2">FAD-binding monooxygenase</fullName>
    </submittedName>
</protein>
<dbReference type="InterPro" id="IPR051704">
    <property type="entry name" value="FAD_aromatic-hydroxylase"/>
</dbReference>
<evidence type="ECO:0000313" key="3">
    <source>
        <dbReference type="Proteomes" id="UP000290759"/>
    </source>
</evidence>
<sequence>MSASTVMSGASPTEPRSVLVSGASFAGLATAFWLNRLGYRVTVVEVAPGLRRGGTPVDIEGETIAILKRMGLMEAVQARTLPPRRFAFKDARNATLGDMAHHPDDEAGPRYEIHRDDLLDVLCGAIKGDVELRFNRSIVAIEERPEAVSATFSDGSRHHFALLFGCDGNRSNTRKLVFGDGEQFTHFMGGYFYLKVVPDTGLLPPNSSEVFAVPGRMAMLNGYDDRTDIGFGFRTTGEIEYDYRNKDQQRRLISDRFSGLGWKVPDMLAHMGGDNDFYFDRISQVRMSTWSRGRITLVGDAGYCVSPFAGLGGSMAIIGAGRLADALARHPDNHAAAFHAYEEGLRPFVEQVQERAAIDSVQMLFPGDEAEMAERDRKLAMGDIGV</sequence>
<keyword evidence="2" id="KW-0503">Monooxygenase</keyword>
<dbReference type="InterPro" id="IPR036188">
    <property type="entry name" value="FAD/NAD-bd_sf"/>
</dbReference>
<evidence type="ECO:0000259" key="1">
    <source>
        <dbReference type="Pfam" id="PF01494"/>
    </source>
</evidence>
<evidence type="ECO:0000313" key="2">
    <source>
        <dbReference type="EMBL" id="RYC29393.1"/>
    </source>
</evidence>
<dbReference type="EMBL" id="QYBB01000054">
    <property type="protein sequence ID" value="RYC29393.1"/>
    <property type="molecule type" value="Genomic_DNA"/>
</dbReference>
<feature type="domain" description="FAD-binding" evidence="1">
    <location>
        <begin position="283"/>
        <end position="355"/>
    </location>
</feature>
<dbReference type="PANTHER" id="PTHR46865:SF2">
    <property type="entry name" value="MONOOXYGENASE"/>
    <property type="match status" value="1"/>
</dbReference>
<name>A0A4Q2TZ46_9HYPH</name>
<dbReference type="Gene3D" id="3.50.50.60">
    <property type="entry name" value="FAD/NAD(P)-binding domain"/>
    <property type="match status" value="1"/>
</dbReference>
<feature type="domain" description="FAD-binding" evidence="1">
    <location>
        <begin position="17"/>
        <end position="177"/>
    </location>
</feature>
<dbReference type="Gene3D" id="3.30.9.10">
    <property type="entry name" value="D-Amino Acid Oxidase, subunit A, domain 2"/>
    <property type="match status" value="1"/>
</dbReference>
<dbReference type="PANTHER" id="PTHR46865">
    <property type="entry name" value="OXIDOREDUCTASE-RELATED"/>
    <property type="match status" value="1"/>
</dbReference>
<comment type="caution">
    <text evidence="2">The sequence shown here is derived from an EMBL/GenBank/DDBJ whole genome shotgun (WGS) entry which is preliminary data.</text>
</comment>
<organism evidence="2 3">
    <name type="scientific">Lichenibacterium minor</name>
    <dbReference type="NCBI Taxonomy" id="2316528"/>
    <lineage>
        <taxon>Bacteria</taxon>
        <taxon>Pseudomonadati</taxon>
        <taxon>Pseudomonadota</taxon>
        <taxon>Alphaproteobacteria</taxon>
        <taxon>Hyphomicrobiales</taxon>
        <taxon>Lichenihabitantaceae</taxon>
        <taxon>Lichenibacterium</taxon>
    </lineage>
</organism>
<dbReference type="GO" id="GO:0071949">
    <property type="term" value="F:FAD binding"/>
    <property type="evidence" value="ECO:0007669"/>
    <property type="project" value="InterPro"/>
</dbReference>
<reference evidence="2 3" key="2">
    <citation type="submission" date="2019-02" db="EMBL/GenBank/DDBJ databases">
        <title>'Lichenibacterium ramalinii' gen. nov. sp. nov., 'Lichenibacterium minor' gen. nov. sp. nov.</title>
        <authorList>
            <person name="Pankratov T."/>
        </authorList>
    </citation>
    <scope>NUCLEOTIDE SEQUENCE [LARGE SCALE GENOMIC DNA]</scope>
    <source>
        <strain evidence="2 3">RmlP026</strain>
    </source>
</reference>
<dbReference type="GO" id="GO:0004497">
    <property type="term" value="F:monooxygenase activity"/>
    <property type="evidence" value="ECO:0007669"/>
    <property type="project" value="UniProtKB-KW"/>
</dbReference>
<dbReference type="SUPFAM" id="SSF51905">
    <property type="entry name" value="FAD/NAD(P)-binding domain"/>
    <property type="match status" value="1"/>
</dbReference>
<dbReference type="InterPro" id="IPR002938">
    <property type="entry name" value="FAD-bd"/>
</dbReference>
<proteinExistence type="predicted"/>
<keyword evidence="3" id="KW-1185">Reference proteome</keyword>
<dbReference type="Pfam" id="PF01494">
    <property type="entry name" value="FAD_binding_3"/>
    <property type="match status" value="2"/>
</dbReference>
<gene>
    <name evidence="2" type="ORF">D3273_24160</name>
</gene>
<dbReference type="AlphaFoldDB" id="A0A4Q2TZ46"/>
<dbReference type="Proteomes" id="UP000290759">
    <property type="component" value="Unassembled WGS sequence"/>
</dbReference>
<dbReference type="OrthoDB" id="4230779at2"/>
<accession>A0A4Q2TZ46</accession>
<dbReference type="PRINTS" id="PR00420">
    <property type="entry name" value="RNGMNOXGNASE"/>
</dbReference>
<keyword evidence="2" id="KW-0560">Oxidoreductase</keyword>
<reference evidence="2 3" key="1">
    <citation type="submission" date="2018-12" db="EMBL/GenBank/DDBJ databases">
        <authorList>
            <person name="Grouzdev D.S."/>
            <person name="Krutkina M.S."/>
        </authorList>
    </citation>
    <scope>NUCLEOTIDE SEQUENCE [LARGE SCALE GENOMIC DNA]</scope>
    <source>
        <strain evidence="2 3">RmlP026</strain>
    </source>
</reference>